<feature type="transmembrane region" description="Helical" evidence="1">
    <location>
        <begin position="52"/>
        <end position="72"/>
    </location>
</feature>
<keyword evidence="1" id="KW-0472">Membrane</keyword>
<dbReference type="InterPro" id="IPR025338">
    <property type="entry name" value="DUF4244"/>
</dbReference>
<reference evidence="2 3" key="1">
    <citation type="journal article" date="2013" name="Int. J. Syst. Evol. Microbiol.">
        <title>Ilumatobacter nonamiense sp. nov. and Ilumatobacter coccineum sp. nov., isolated from seashore sand.</title>
        <authorList>
            <person name="Matsumoto A."/>
            <person name="Kasai H."/>
            <person name="Matsuo Y."/>
            <person name="Shizuri Y."/>
            <person name="Ichikawa N."/>
            <person name="Fujita N."/>
            <person name="Omura S."/>
            <person name="Takahashi Y."/>
        </authorList>
    </citation>
    <scope>NUCLEOTIDE SEQUENCE [LARGE SCALE GENOMIC DNA]</scope>
    <source>
        <strain evidence="3">NBRC 103263 / KCTC 29153 / YM16-304</strain>
    </source>
</reference>
<dbReference type="RefSeq" id="WP_015439920.1">
    <property type="nucleotide sequence ID" value="NC_020520.1"/>
</dbReference>
<sequence>MPFITFHPFSALLTVAVLAHRWAFDLGDRLANRVERLVARCRDDRGQATTEYALVLLAAALVALLVVAWATAGGGAARVSRLFNRVIDAVIDRV</sequence>
<keyword evidence="1" id="KW-0812">Transmembrane</keyword>
<keyword evidence="1" id="KW-1133">Transmembrane helix</keyword>
<dbReference type="AlphaFoldDB" id="A0A6C7E2J6"/>
<dbReference type="KEGG" id="aym:YM304_03580"/>
<dbReference type="Pfam" id="PF14029">
    <property type="entry name" value="DUF4244"/>
    <property type="match status" value="1"/>
</dbReference>
<gene>
    <name evidence="2" type="ORF">YM304_03580</name>
</gene>
<proteinExistence type="predicted"/>
<dbReference type="OrthoDB" id="9956212at2"/>
<protein>
    <recommendedName>
        <fullName evidence="4">DUF4244 domain-containing protein</fullName>
    </recommendedName>
</protein>
<dbReference type="Proteomes" id="UP000011863">
    <property type="component" value="Chromosome"/>
</dbReference>
<name>A0A6C7E2J6_ILUCY</name>
<evidence type="ECO:0000313" key="2">
    <source>
        <dbReference type="EMBL" id="BAN00672.1"/>
    </source>
</evidence>
<dbReference type="EMBL" id="AP012057">
    <property type="protein sequence ID" value="BAN00672.1"/>
    <property type="molecule type" value="Genomic_DNA"/>
</dbReference>
<accession>A0A6C7E2J6</accession>
<evidence type="ECO:0000313" key="3">
    <source>
        <dbReference type="Proteomes" id="UP000011863"/>
    </source>
</evidence>
<keyword evidence="3" id="KW-1185">Reference proteome</keyword>
<organism evidence="2 3">
    <name type="scientific">Ilumatobacter coccineus (strain NBRC 103263 / KCTC 29153 / YM16-304)</name>
    <dbReference type="NCBI Taxonomy" id="1313172"/>
    <lineage>
        <taxon>Bacteria</taxon>
        <taxon>Bacillati</taxon>
        <taxon>Actinomycetota</taxon>
        <taxon>Acidimicrobiia</taxon>
        <taxon>Acidimicrobiales</taxon>
        <taxon>Ilumatobacteraceae</taxon>
        <taxon>Ilumatobacter</taxon>
    </lineage>
</organism>
<evidence type="ECO:0008006" key="4">
    <source>
        <dbReference type="Google" id="ProtNLM"/>
    </source>
</evidence>
<evidence type="ECO:0000256" key="1">
    <source>
        <dbReference type="SAM" id="Phobius"/>
    </source>
</evidence>